<feature type="transmembrane region" description="Helical" evidence="1">
    <location>
        <begin position="118"/>
        <end position="142"/>
    </location>
</feature>
<evidence type="ECO:0000313" key="2">
    <source>
        <dbReference type="EMBL" id="PWF44345.1"/>
    </source>
</evidence>
<keyword evidence="3" id="KW-1185">Reference proteome</keyword>
<protein>
    <recommendedName>
        <fullName evidence="4">Prenyltransferase</fullName>
    </recommendedName>
</protein>
<dbReference type="Proteomes" id="UP000241421">
    <property type="component" value="Unassembled WGS sequence"/>
</dbReference>
<evidence type="ECO:0000256" key="1">
    <source>
        <dbReference type="SAM" id="Phobius"/>
    </source>
</evidence>
<organism evidence="2 3">
    <name type="scientific">Massilia glaciei</name>
    <dbReference type="NCBI Taxonomy" id="1524097"/>
    <lineage>
        <taxon>Bacteria</taxon>
        <taxon>Pseudomonadati</taxon>
        <taxon>Pseudomonadota</taxon>
        <taxon>Betaproteobacteria</taxon>
        <taxon>Burkholderiales</taxon>
        <taxon>Oxalobacteraceae</taxon>
        <taxon>Telluria group</taxon>
        <taxon>Massilia</taxon>
    </lineage>
</organism>
<feature type="transmembrane region" description="Helical" evidence="1">
    <location>
        <begin position="91"/>
        <end position="112"/>
    </location>
</feature>
<sequence length="222" mass="23883">METAVSSKSWPEDLQNYAATRLLRPRIALLWLVVGACMLAASAGGGPDRMAASMLLAAFLIAQFRLWDDLADRAHDARHHARRVLVGSPHAGRFSQLCVAGALPVLGLLWAWREPMRLAAYGLLCAAMAGLYLASGAWPRLLRAQLVLLKYPSFVWLVASGVSPRAGLGLGAALWLVLALHDLLSDRTLQAGPHWRALAAIECLALIALLGLAALGFFKPVH</sequence>
<gene>
    <name evidence="2" type="ORF">C7C56_019500</name>
</gene>
<evidence type="ECO:0008006" key="4">
    <source>
        <dbReference type="Google" id="ProtNLM"/>
    </source>
</evidence>
<keyword evidence="1" id="KW-0812">Transmembrane</keyword>
<comment type="caution">
    <text evidence="2">The sequence shown here is derived from an EMBL/GenBank/DDBJ whole genome shotgun (WGS) entry which is preliminary data.</text>
</comment>
<dbReference type="EMBL" id="PXWF02000269">
    <property type="protein sequence ID" value="PWF44345.1"/>
    <property type="molecule type" value="Genomic_DNA"/>
</dbReference>
<keyword evidence="1" id="KW-0472">Membrane</keyword>
<accession>A0A2U2HGT3</accession>
<dbReference type="AlphaFoldDB" id="A0A2U2HGT3"/>
<feature type="transmembrane region" description="Helical" evidence="1">
    <location>
        <begin position="197"/>
        <end position="218"/>
    </location>
</feature>
<proteinExistence type="predicted"/>
<evidence type="ECO:0000313" key="3">
    <source>
        <dbReference type="Proteomes" id="UP000241421"/>
    </source>
</evidence>
<name>A0A2U2HGT3_9BURK</name>
<reference evidence="2 3" key="1">
    <citation type="submission" date="2018-04" db="EMBL/GenBank/DDBJ databases">
        <title>Massilia violaceinigra sp. nov., a novel purple-pigmented bacterium isolated from Tianshan glacier, Xinjiang, China.</title>
        <authorList>
            <person name="Wang H."/>
        </authorList>
    </citation>
    <scope>NUCLEOTIDE SEQUENCE [LARGE SCALE GENOMIC DNA]</scope>
    <source>
        <strain evidence="2 3">B448-2</strain>
    </source>
</reference>
<keyword evidence="1" id="KW-1133">Transmembrane helix</keyword>
<feature type="transmembrane region" description="Helical" evidence="1">
    <location>
        <begin position="154"/>
        <end position="177"/>
    </location>
</feature>
<feature type="transmembrane region" description="Helical" evidence="1">
    <location>
        <begin position="27"/>
        <end position="44"/>
    </location>
</feature>